<keyword evidence="7" id="KW-1185">Reference proteome</keyword>
<dbReference type="InterPro" id="IPR027417">
    <property type="entry name" value="P-loop_NTPase"/>
</dbReference>
<feature type="non-terminal residue" evidence="6">
    <location>
        <position position="277"/>
    </location>
</feature>
<dbReference type="Pfam" id="PF00004">
    <property type="entry name" value="AAA"/>
    <property type="match status" value="1"/>
</dbReference>
<name>C1N9K8_MICPC</name>
<feature type="region of interest" description="Disordered" evidence="4">
    <location>
        <begin position="198"/>
        <end position="223"/>
    </location>
</feature>
<dbReference type="OrthoDB" id="2195431at2759"/>
<proteinExistence type="inferred from homology"/>
<dbReference type="SMART" id="SM00382">
    <property type="entry name" value="AAA"/>
    <property type="match status" value="1"/>
</dbReference>
<evidence type="ECO:0000256" key="2">
    <source>
        <dbReference type="ARBA" id="ARBA00023242"/>
    </source>
</evidence>
<evidence type="ECO:0000256" key="3">
    <source>
        <dbReference type="ARBA" id="ARBA00043975"/>
    </source>
</evidence>
<dbReference type="InterPro" id="IPR053016">
    <property type="entry name" value="CTF18-RFC_complex"/>
</dbReference>
<dbReference type="PANTHER" id="PTHR46765">
    <property type="entry name" value="P-LOOP CONTAINING NUCLEOSIDE TRIPHOSPHATE HYDROLASES SUPERFAMILY PROTEIN"/>
    <property type="match status" value="1"/>
</dbReference>
<dbReference type="GO" id="GO:0016887">
    <property type="term" value="F:ATP hydrolysis activity"/>
    <property type="evidence" value="ECO:0007669"/>
    <property type="project" value="InterPro"/>
</dbReference>
<dbReference type="Gene3D" id="3.40.50.300">
    <property type="entry name" value="P-loop containing nucleotide triphosphate hydrolases"/>
    <property type="match status" value="1"/>
</dbReference>
<dbReference type="STRING" id="564608.C1N9K8"/>
<dbReference type="PANTHER" id="PTHR46765:SF1">
    <property type="entry name" value="P-LOOP CONTAINING NUCLEOSIDE TRIPHOSPHATE HYDROLASES SUPERFAMILY PROTEIN"/>
    <property type="match status" value="1"/>
</dbReference>
<gene>
    <name evidence="6" type="ORF">MICPUCDRAFT_23630</name>
</gene>
<reference evidence="6 7" key="1">
    <citation type="journal article" date="2009" name="Science">
        <title>Green evolution and dynamic adaptations revealed by genomes of the marine picoeukaryotes Micromonas.</title>
        <authorList>
            <person name="Worden A.Z."/>
            <person name="Lee J.H."/>
            <person name="Mock T."/>
            <person name="Rouze P."/>
            <person name="Simmons M.P."/>
            <person name="Aerts A.L."/>
            <person name="Allen A.E."/>
            <person name="Cuvelier M.L."/>
            <person name="Derelle E."/>
            <person name="Everett M.V."/>
            <person name="Foulon E."/>
            <person name="Grimwood J."/>
            <person name="Gundlach H."/>
            <person name="Henrissat B."/>
            <person name="Napoli C."/>
            <person name="McDonald S.M."/>
            <person name="Parker M.S."/>
            <person name="Rombauts S."/>
            <person name="Salamov A."/>
            <person name="Von Dassow P."/>
            <person name="Badger J.H."/>
            <person name="Coutinho P.M."/>
            <person name="Demir E."/>
            <person name="Dubchak I."/>
            <person name="Gentemann C."/>
            <person name="Eikrem W."/>
            <person name="Gready J.E."/>
            <person name="John U."/>
            <person name="Lanier W."/>
            <person name="Lindquist E.A."/>
            <person name="Lucas S."/>
            <person name="Mayer K.F."/>
            <person name="Moreau H."/>
            <person name="Not F."/>
            <person name="Otillar R."/>
            <person name="Panaud O."/>
            <person name="Pangilinan J."/>
            <person name="Paulsen I."/>
            <person name="Piegu B."/>
            <person name="Poliakov A."/>
            <person name="Robbens S."/>
            <person name="Schmutz J."/>
            <person name="Toulza E."/>
            <person name="Wyss T."/>
            <person name="Zelensky A."/>
            <person name="Zhou K."/>
            <person name="Armbrust E.V."/>
            <person name="Bhattacharya D."/>
            <person name="Goodenough U.W."/>
            <person name="Van de Peer Y."/>
            <person name="Grigoriev I.V."/>
        </authorList>
    </citation>
    <scope>NUCLEOTIDE SEQUENCE [LARGE SCALE GENOMIC DNA]</scope>
    <source>
        <strain evidence="6 7">CCMP1545</strain>
    </source>
</reference>
<evidence type="ECO:0000259" key="5">
    <source>
        <dbReference type="SMART" id="SM00382"/>
    </source>
</evidence>
<dbReference type="KEGG" id="mpp:MICPUCDRAFT_23630"/>
<keyword evidence="2" id="KW-0539">Nucleus</keyword>
<dbReference type="eggNOG" id="KOG1969">
    <property type="taxonomic scope" value="Eukaryota"/>
</dbReference>
<dbReference type="Proteomes" id="UP000001876">
    <property type="component" value="Unassembled WGS sequence"/>
</dbReference>
<dbReference type="AlphaFoldDB" id="C1N9K8"/>
<dbReference type="InterPro" id="IPR003593">
    <property type="entry name" value="AAA+_ATPase"/>
</dbReference>
<dbReference type="CDD" id="cd00009">
    <property type="entry name" value="AAA"/>
    <property type="match status" value="1"/>
</dbReference>
<dbReference type="OMA" id="HICRKES"/>
<evidence type="ECO:0000313" key="7">
    <source>
        <dbReference type="Proteomes" id="UP000001876"/>
    </source>
</evidence>
<comment type="subcellular location">
    <subcellularLocation>
        <location evidence="1">Nucleus</location>
    </subcellularLocation>
</comment>
<evidence type="ECO:0000313" key="6">
    <source>
        <dbReference type="EMBL" id="EEH51374.1"/>
    </source>
</evidence>
<dbReference type="InterPro" id="IPR003959">
    <property type="entry name" value="ATPase_AAA_core"/>
</dbReference>
<dbReference type="RefSeq" id="XP_003064469.1">
    <property type="nucleotide sequence ID" value="XM_003064423.1"/>
</dbReference>
<dbReference type="GO" id="GO:0005634">
    <property type="term" value="C:nucleus"/>
    <property type="evidence" value="ECO:0007669"/>
    <property type="project" value="UniProtKB-SubCell"/>
</dbReference>
<accession>C1N9K8</accession>
<evidence type="ECO:0000256" key="4">
    <source>
        <dbReference type="SAM" id="MobiDB-lite"/>
    </source>
</evidence>
<dbReference type="GO" id="GO:0005524">
    <property type="term" value="F:ATP binding"/>
    <property type="evidence" value="ECO:0007669"/>
    <property type="project" value="InterPro"/>
</dbReference>
<comment type="similarity">
    <text evidence="3">Belongs to the activator 1 small subunits family. CTF18 subfamily.</text>
</comment>
<organism evidence="7">
    <name type="scientific">Micromonas pusilla (strain CCMP1545)</name>
    <name type="common">Picoplanktonic green alga</name>
    <dbReference type="NCBI Taxonomy" id="564608"/>
    <lineage>
        <taxon>Eukaryota</taxon>
        <taxon>Viridiplantae</taxon>
        <taxon>Chlorophyta</taxon>
        <taxon>Mamiellophyceae</taxon>
        <taxon>Mamiellales</taxon>
        <taxon>Mamiellaceae</taxon>
        <taxon>Micromonas</taxon>
    </lineage>
</organism>
<dbReference type="GeneID" id="9689910"/>
<evidence type="ECO:0000256" key="1">
    <source>
        <dbReference type="ARBA" id="ARBA00004123"/>
    </source>
</evidence>
<feature type="domain" description="AAA+ ATPase" evidence="5">
    <location>
        <begin position="100"/>
        <end position="257"/>
    </location>
</feature>
<protein>
    <submittedName>
        <fullName evidence="6">Predicted protein</fullName>
    </submittedName>
</protein>
<dbReference type="SUPFAM" id="SSF52540">
    <property type="entry name" value="P-loop containing nucleoside triphosphate hydrolases"/>
    <property type="match status" value="1"/>
</dbReference>
<dbReference type="EMBL" id="GG663751">
    <property type="protein sequence ID" value="EEH51374.1"/>
    <property type="molecule type" value="Genomic_DNA"/>
</dbReference>
<sequence length="277" mass="29813">MWEGDARRLGTSEEDRIATAKKNIAAIAASKLWVDAHAPKLFTELLSPEQTNREVLHWLKAWDGIVFKRAPPKPYKKEYKKKDAGAFNTHVPLDEEGRPVHKILLLSGAPGVGKTTLAHVAAKHAGYRVVEINASDDRNAETLKRRVTDACQMRSVVGGGAGANKPNCVVIDEIDGALGGAEGKGAIHALLQINADEDAREEAGKRDKSSSGSGGSKKKKGPGPLNRPIIAICNDLYAPALRPLREIAKVFRVGAANKSAIASRLRRVCLEKGVRAD</sequence>